<dbReference type="GO" id="GO:0005634">
    <property type="term" value="C:nucleus"/>
    <property type="evidence" value="ECO:0007669"/>
    <property type="project" value="TreeGrafter"/>
</dbReference>
<dbReference type="PANTHER" id="PTHR21315">
    <property type="entry name" value="APRATAXIN AND PNK-LIKE FACTOR-RELATED"/>
    <property type="match status" value="1"/>
</dbReference>
<evidence type="ECO:0000313" key="3">
    <source>
        <dbReference type="EMBL" id="CAG6758514.1"/>
    </source>
</evidence>
<feature type="compositionally biased region" description="Polar residues" evidence="1">
    <location>
        <begin position="238"/>
        <end position="247"/>
    </location>
</feature>
<reference evidence="3" key="1">
    <citation type="submission" date="2021-05" db="EMBL/GenBank/DDBJ databases">
        <authorList>
            <person name="Alioto T."/>
            <person name="Alioto T."/>
            <person name="Gomez Garrido J."/>
        </authorList>
    </citation>
    <scope>NUCLEOTIDE SEQUENCE</scope>
</reference>
<feature type="domain" description="PBZ-type" evidence="2">
    <location>
        <begin position="200"/>
        <end position="222"/>
    </location>
</feature>
<dbReference type="InterPro" id="IPR039253">
    <property type="entry name" value="APLF"/>
</dbReference>
<protein>
    <submittedName>
        <fullName evidence="3">Aprataxin and PNK-like factor</fullName>
    </submittedName>
</protein>
<feature type="compositionally biased region" description="Acidic residues" evidence="1">
    <location>
        <begin position="271"/>
        <end position="280"/>
    </location>
</feature>
<accession>A0A8D9A428</accession>
<dbReference type="GO" id="GO:0035861">
    <property type="term" value="C:site of double-strand break"/>
    <property type="evidence" value="ECO:0007669"/>
    <property type="project" value="TreeGrafter"/>
</dbReference>
<dbReference type="GO" id="GO:0003906">
    <property type="term" value="F:DNA-(apurinic or apyrimidinic site) endonuclease activity"/>
    <property type="evidence" value="ECO:0007669"/>
    <property type="project" value="InterPro"/>
</dbReference>
<feature type="compositionally biased region" description="Polar residues" evidence="1">
    <location>
        <begin position="132"/>
        <end position="158"/>
    </location>
</feature>
<evidence type="ECO:0000259" key="2">
    <source>
        <dbReference type="Pfam" id="PF10283"/>
    </source>
</evidence>
<feature type="compositionally biased region" description="Low complexity" evidence="1">
    <location>
        <begin position="86"/>
        <end position="95"/>
    </location>
</feature>
<dbReference type="Pfam" id="PF10283">
    <property type="entry name" value="zf-CCHH"/>
    <property type="match status" value="2"/>
</dbReference>
<dbReference type="PANTHER" id="PTHR21315:SF2">
    <property type="entry name" value="APRATAXIN AND PNK-LIKE FACTOR"/>
    <property type="match status" value="1"/>
</dbReference>
<feature type="compositionally biased region" description="Basic and acidic residues" evidence="1">
    <location>
        <begin position="176"/>
        <end position="186"/>
    </location>
</feature>
<dbReference type="EMBL" id="HBUF01549683">
    <property type="protein sequence ID" value="CAG6758516.1"/>
    <property type="molecule type" value="Transcribed_RNA"/>
</dbReference>
<feature type="region of interest" description="Disordered" evidence="1">
    <location>
        <begin position="1"/>
        <end position="315"/>
    </location>
</feature>
<evidence type="ECO:0000256" key="1">
    <source>
        <dbReference type="SAM" id="MobiDB-lite"/>
    </source>
</evidence>
<dbReference type="EMBL" id="HBUF01549682">
    <property type="protein sequence ID" value="CAG6758515.1"/>
    <property type="molecule type" value="Transcribed_RNA"/>
</dbReference>
<proteinExistence type="predicted"/>
<dbReference type="AlphaFoldDB" id="A0A8D9A428"/>
<feature type="compositionally biased region" description="Polar residues" evidence="1">
    <location>
        <begin position="49"/>
        <end position="69"/>
    </location>
</feature>
<dbReference type="GO" id="GO:0006302">
    <property type="term" value="P:double-strand break repair"/>
    <property type="evidence" value="ECO:0007669"/>
    <property type="project" value="InterPro"/>
</dbReference>
<feature type="compositionally biased region" description="Low complexity" evidence="1">
    <location>
        <begin position="256"/>
        <end position="265"/>
    </location>
</feature>
<feature type="compositionally biased region" description="Basic residues" evidence="1">
    <location>
        <begin position="159"/>
        <end position="175"/>
    </location>
</feature>
<name>A0A8D9A428_9HEMI</name>
<feature type="compositionally biased region" description="Low complexity" evidence="1">
    <location>
        <begin position="296"/>
        <end position="306"/>
    </location>
</feature>
<dbReference type="InterPro" id="IPR019406">
    <property type="entry name" value="APLF_PBZ"/>
</dbReference>
<dbReference type="EMBL" id="HBUF01549681">
    <property type="protein sequence ID" value="CAG6758514.1"/>
    <property type="molecule type" value="Transcribed_RNA"/>
</dbReference>
<organism evidence="3">
    <name type="scientific">Cacopsylla melanoneura</name>
    <dbReference type="NCBI Taxonomy" id="428564"/>
    <lineage>
        <taxon>Eukaryota</taxon>
        <taxon>Metazoa</taxon>
        <taxon>Ecdysozoa</taxon>
        <taxon>Arthropoda</taxon>
        <taxon>Hexapoda</taxon>
        <taxon>Insecta</taxon>
        <taxon>Pterygota</taxon>
        <taxon>Neoptera</taxon>
        <taxon>Paraneoptera</taxon>
        <taxon>Hemiptera</taxon>
        <taxon>Sternorrhyncha</taxon>
        <taxon>Psylloidea</taxon>
        <taxon>Psyllidae</taxon>
        <taxon>Psyllinae</taxon>
        <taxon>Cacopsylla</taxon>
    </lineage>
</organism>
<feature type="compositionally biased region" description="Polar residues" evidence="1">
    <location>
        <begin position="96"/>
        <end position="107"/>
    </location>
</feature>
<dbReference type="GO" id="GO:0008408">
    <property type="term" value="F:3'-5' exonuclease activity"/>
    <property type="evidence" value="ECO:0007669"/>
    <property type="project" value="InterPro"/>
</dbReference>
<feature type="domain" description="PBZ-type" evidence="2">
    <location>
        <begin position="160"/>
        <end position="183"/>
    </location>
</feature>
<sequence>MESEIEENNKPPVIPMDSNKSIETCSPELARATDSNIESNKSKDEDCDSSSNVEMKSQSDNESNSTLTHNIEEKIQLNSTPHVISDLDSSSLNSSICQSKGYASNSSTDDRKDKDFIPPLSVGLKTPGGTDKTATNGENDENTPGPSNVNRNGTNTPNKRPKCKYGKQCYRKNPQHKIEFCHKGDTEYETSSSEESETDKPQCMYGSACFRKNSEHRKKFSHKQSPSVTRKRKKPTKGSKSPNGSPSRTKKRRKTATSGAAGGTADVNMSSEEDSYDYEDPFLANDATEDEYVATSSLSESSSPLSDPEDDSHTNKRLIKFMRCEFLN</sequence>